<dbReference type="OrthoDB" id="6237953at2"/>
<keyword evidence="9" id="KW-1185">Reference proteome</keyword>
<dbReference type="AlphaFoldDB" id="A0A1Y6F3W3"/>
<proteinExistence type="inferred from homology"/>
<dbReference type="Proteomes" id="UP000194450">
    <property type="component" value="Unassembled WGS sequence"/>
</dbReference>
<evidence type="ECO:0000256" key="7">
    <source>
        <dbReference type="SAM" id="Phobius"/>
    </source>
</evidence>
<evidence type="ECO:0000256" key="4">
    <source>
        <dbReference type="ARBA" id="ARBA00022692"/>
    </source>
</evidence>
<keyword evidence="5 7" id="KW-1133">Transmembrane helix</keyword>
<dbReference type="InterPro" id="IPR019305">
    <property type="entry name" value="Uncharacterised_Smp"/>
</dbReference>
<evidence type="ECO:0000256" key="2">
    <source>
        <dbReference type="ARBA" id="ARBA00005362"/>
    </source>
</evidence>
<sequence>MKISSAELINFFRIVYRRLRRFAIGAVLILVIAHVWHSTTQQSRQQLTLHTQQLARMAVQQAAYSATHWLVQQNTEALREVAENLHQQPGILSASIQNQYGQQLAVAGEITSVIGWQERNETEQPLAMVSELTIDDNLIGYLHVVFDYQQLLRQPEQTHLFLTQRGRALLFLAVIAGVLLMAGFNRIRYKKTTP</sequence>
<protein>
    <submittedName>
        <fullName evidence="8">Uncharacterized membrane protein affecting hemolysin expression</fullName>
    </submittedName>
</protein>
<evidence type="ECO:0000256" key="3">
    <source>
        <dbReference type="ARBA" id="ARBA00022475"/>
    </source>
</evidence>
<dbReference type="Pfam" id="PF10144">
    <property type="entry name" value="SMP_2"/>
    <property type="match status" value="1"/>
</dbReference>
<keyword evidence="4 7" id="KW-0812">Transmembrane</keyword>
<organism evidence="8 9">
    <name type="scientific">Pseudidiomarina planktonica</name>
    <dbReference type="NCBI Taxonomy" id="1323738"/>
    <lineage>
        <taxon>Bacteria</taxon>
        <taxon>Pseudomonadati</taxon>
        <taxon>Pseudomonadota</taxon>
        <taxon>Gammaproteobacteria</taxon>
        <taxon>Alteromonadales</taxon>
        <taxon>Idiomarinaceae</taxon>
        <taxon>Pseudidiomarina</taxon>
    </lineage>
</organism>
<feature type="transmembrane region" description="Helical" evidence="7">
    <location>
        <begin position="168"/>
        <end position="187"/>
    </location>
</feature>
<evidence type="ECO:0000256" key="1">
    <source>
        <dbReference type="ARBA" id="ARBA00004236"/>
    </source>
</evidence>
<dbReference type="EMBL" id="FXWH01000001">
    <property type="protein sequence ID" value="SMQ69437.1"/>
    <property type="molecule type" value="Genomic_DNA"/>
</dbReference>
<name>A0A1Y6F3W3_9GAMM</name>
<comment type="similarity">
    <text evidence="2">Belongs to the Smp family.</text>
</comment>
<keyword evidence="6 7" id="KW-0472">Membrane</keyword>
<gene>
    <name evidence="8" type="ORF">SAMN06297229_1747</name>
</gene>
<reference evidence="9" key="1">
    <citation type="submission" date="2017-04" db="EMBL/GenBank/DDBJ databases">
        <authorList>
            <person name="Varghese N."/>
            <person name="Submissions S."/>
        </authorList>
    </citation>
    <scope>NUCLEOTIDE SEQUENCE [LARGE SCALE GENOMIC DNA]</scope>
</reference>
<comment type="subcellular location">
    <subcellularLocation>
        <location evidence="1">Cell membrane</location>
    </subcellularLocation>
</comment>
<feature type="transmembrane region" description="Helical" evidence="7">
    <location>
        <begin position="21"/>
        <end position="37"/>
    </location>
</feature>
<accession>A0A1Y6F3W3</accession>
<keyword evidence="3" id="KW-1003">Cell membrane</keyword>
<dbReference type="GO" id="GO:0005886">
    <property type="term" value="C:plasma membrane"/>
    <property type="evidence" value="ECO:0007669"/>
    <property type="project" value="UniProtKB-SubCell"/>
</dbReference>
<evidence type="ECO:0000313" key="8">
    <source>
        <dbReference type="EMBL" id="SMQ69437.1"/>
    </source>
</evidence>
<evidence type="ECO:0000313" key="9">
    <source>
        <dbReference type="Proteomes" id="UP000194450"/>
    </source>
</evidence>
<evidence type="ECO:0000256" key="5">
    <source>
        <dbReference type="ARBA" id="ARBA00022989"/>
    </source>
</evidence>
<dbReference type="RefSeq" id="WP_086434772.1">
    <property type="nucleotide sequence ID" value="NZ_FXWH01000001.1"/>
</dbReference>
<evidence type="ECO:0000256" key="6">
    <source>
        <dbReference type="ARBA" id="ARBA00023136"/>
    </source>
</evidence>